<dbReference type="InterPro" id="IPR041657">
    <property type="entry name" value="HTH_17"/>
</dbReference>
<accession>A0A174UBC5</accession>
<evidence type="ECO:0000313" key="3">
    <source>
        <dbReference type="EMBL" id="CUQ19924.1"/>
    </source>
</evidence>
<evidence type="ECO:0000313" key="6">
    <source>
        <dbReference type="Proteomes" id="UP001060104"/>
    </source>
</evidence>
<reference evidence="3 5" key="1">
    <citation type="submission" date="2015-09" db="EMBL/GenBank/DDBJ databases">
        <authorList>
            <consortium name="Pathogen Informatics"/>
        </authorList>
    </citation>
    <scope>NUCLEOTIDE SEQUENCE [LARGE SCALE GENOMIC DNA]</scope>
    <source>
        <strain evidence="3 5">2789STDY5834846</strain>
    </source>
</reference>
<dbReference type="EMBL" id="CP103141">
    <property type="protein sequence ID" value="UVQ77138.1"/>
    <property type="molecule type" value="Genomic_DNA"/>
</dbReference>
<evidence type="ECO:0000256" key="1">
    <source>
        <dbReference type="SAM" id="MobiDB-lite"/>
    </source>
</evidence>
<reference evidence="4" key="2">
    <citation type="submission" date="2022-08" db="EMBL/GenBank/DDBJ databases">
        <title>Genome Sequencing of Bacteroides fragilis Group Isolates with Nanopore Technology.</title>
        <authorList>
            <person name="Tisza M.J."/>
            <person name="Smith D."/>
            <person name="Dekker J.P."/>
        </authorList>
    </citation>
    <scope>NUCLEOTIDE SEQUENCE</scope>
    <source>
        <strain evidence="4">BFG-527</strain>
    </source>
</reference>
<accession>A0A3E5G437</accession>
<feature type="domain" description="Helix-turn-helix" evidence="2">
    <location>
        <begin position="48"/>
        <end position="96"/>
    </location>
</feature>
<feature type="region of interest" description="Disordered" evidence="1">
    <location>
        <begin position="103"/>
        <end position="125"/>
    </location>
</feature>
<evidence type="ECO:0000259" key="2">
    <source>
        <dbReference type="Pfam" id="PF12728"/>
    </source>
</evidence>
<dbReference type="GO" id="GO:0003677">
    <property type="term" value="F:DNA binding"/>
    <property type="evidence" value="ECO:0007669"/>
    <property type="project" value="InterPro"/>
</dbReference>
<organism evidence="3 5">
    <name type="scientific">Bacteroides faecis</name>
    <dbReference type="NCBI Taxonomy" id="674529"/>
    <lineage>
        <taxon>Bacteria</taxon>
        <taxon>Pseudomonadati</taxon>
        <taxon>Bacteroidota</taxon>
        <taxon>Bacteroidia</taxon>
        <taxon>Bacteroidales</taxon>
        <taxon>Bacteroidaceae</taxon>
        <taxon>Bacteroides</taxon>
    </lineage>
</organism>
<dbReference type="EMBL" id="CZAE01000030">
    <property type="protein sequence ID" value="CUQ19924.1"/>
    <property type="molecule type" value="Genomic_DNA"/>
</dbReference>
<sequence>MLHKELTFNDLPTVVNQLCEKIASLESMMEKHFATPVQKKENTHVPMSREEVCAYLGGITKSSFYHKVKFGKLPVVKQGKRLLVYRDELDKWLEAGRKSDPLKSIEEEHDAMRASIRRRPEPLNF</sequence>
<dbReference type="Proteomes" id="UP001060104">
    <property type="component" value="Chromosome"/>
</dbReference>
<name>A0A3E5G437_9BACE</name>
<dbReference type="NCBIfam" id="TIGR01764">
    <property type="entry name" value="excise"/>
    <property type="match status" value="1"/>
</dbReference>
<protein>
    <submittedName>
        <fullName evidence="4">Helix-turn-helix domain-containing protein</fullName>
    </submittedName>
    <submittedName>
        <fullName evidence="3">Putative excisionase</fullName>
    </submittedName>
</protein>
<dbReference type="RefSeq" id="WP_055271346.1">
    <property type="nucleotide sequence ID" value="NZ_CABMFH010000031.1"/>
</dbReference>
<evidence type="ECO:0000313" key="5">
    <source>
        <dbReference type="Proteomes" id="UP000095606"/>
    </source>
</evidence>
<keyword evidence="6" id="KW-1185">Reference proteome</keyword>
<dbReference type="GeneID" id="69589318"/>
<proteinExistence type="predicted"/>
<gene>
    <name evidence="3" type="primary">xis</name>
    <name evidence="3" type="ORF">ERS852461_04534</name>
    <name evidence="4" type="ORF">NXY30_12555</name>
</gene>
<dbReference type="Proteomes" id="UP000095606">
    <property type="component" value="Unassembled WGS sequence"/>
</dbReference>
<dbReference type="AlphaFoldDB" id="A0A3E5G437"/>
<evidence type="ECO:0000313" key="4">
    <source>
        <dbReference type="EMBL" id="UVQ77138.1"/>
    </source>
</evidence>
<dbReference type="Pfam" id="PF12728">
    <property type="entry name" value="HTH_17"/>
    <property type="match status" value="1"/>
</dbReference>
<dbReference type="InterPro" id="IPR010093">
    <property type="entry name" value="SinI_DNA-bd"/>
</dbReference>